<dbReference type="EMBL" id="JAAAJB010000833">
    <property type="protein sequence ID" value="KAG0250664.1"/>
    <property type="molecule type" value="Genomic_DNA"/>
</dbReference>
<feature type="region of interest" description="Disordered" evidence="2">
    <location>
        <begin position="584"/>
        <end position="633"/>
    </location>
</feature>
<dbReference type="Proteomes" id="UP000807716">
    <property type="component" value="Unassembled WGS sequence"/>
</dbReference>
<comment type="caution">
    <text evidence="3">The sequence shown here is derived from an EMBL/GenBank/DDBJ whole genome shotgun (WGS) entry which is preliminary data.</text>
</comment>
<dbReference type="SUPFAM" id="SSF50985">
    <property type="entry name" value="RCC1/BLIP-II"/>
    <property type="match status" value="1"/>
</dbReference>
<sequence length="662" mass="71341">MMLRRSIQHGLIAKSGYRATSVTGMQAWGRTARMTSVSYSTAAHASSTNKWSTATWSIVASAAAVTTASAVIATQVHLQPEDWQRTMAALGLSKNMVYNDSNKGTEPLPQPSFWHMLPLPYFLIGDRPKAEPLPLDSDLTVTSWKQEEQMHLINAPGVLIWGSNKNGLVDPSGKTPAMVQIPQRLKTFEGQVLRDLKLEDDVAAAVDRDGNLYQWGTGFQKEKHNPEVTLKNRNLKQVAIGESRLFALGQDGSRVYVVPKIRPATGPTNAAVDFVPEKRGSGSGFWKYVGLGSDANRDHDPMTQLPVRDVLQPGEAIQSIAAGKNHVLMVTSMGRVLGSEDGLSVAVVGAGEFKQTKIVEVACGDVHSLARDDRGRCWAWGVNGFGQLAQGAYSHANLRLPTPTLVPGIEGSAEGTASQSQDWVGCTRVAAGSNTSYFVVRSKSGFKVLSAGMGQWGQLGDGTFTHIQGAPVTIPQLSNLAEYKEDINKTVPIGIHDLVPGSTHVFAVLDNDVNIAVKDDTSKPIFYGRDVLSWGQNTYFQLLTGKRSNRAEPTHALPVDSDLLRSADVAIAAIANGDAPVVSDTKKLEDPRNRLQLSPMRRIDGNGDRQSNENGVEKKNGKSGGGKEGNLERISGSWAEEKLAAGHSVTAVYCQEIDAPAY</sequence>
<evidence type="ECO:0000313" key="3">
    <source>
        <dbReference type="EMBL" id="KAG0250664.1"/>
    </source>
</evidence>
<dbReference type="PROSITE" id="PS50012">
    <property type="entry name" value="RCC1_3"/>
    <property type="match status" value="2"/>
</dbReference>
<reference evidence="3" key="1">
    <citation type="journal article" date="2020" name="Fungal Divers.">
        <title>Resolving the Mortierellaceae phylogeny through synthesis of multi-gene phylogenetics and phylogenomics.</title>
        <authorList>
            <person name="Vandepol N."/>
            <person name="Liber J."/>
            <person name="Desiro A."/>
            <person name="Na H."/>
            <person name="Kennedy M."/>
            <person name="Barry K."/>
            <person name="Grigoriev I.V."/>
            <person name="Miller A.N."/>
            <person name="O'Donnell K."/>
            <person name="Stajich J.E."/>
            <person name="Bonito G."/>
        </authorList>
    </citation>
    <scope>NUCLEOTIDE SEQUENCE</scope>
    <source>
        <strain evidence="3">BC1065</strain>
    </source>
</reference>
<dbReference type="PANTHER" id="PTHR47563">
    <property type="entry name" value="PROTEIN FMP25, MITOCHONDRIAL"/>
    <property type="match status" value="1"/>
</dbReference>
<feature type="compositionally biased region" description="Basic and acidic residues" evidence="2">
    <location>
        <begin position="601"/>
        <end position="620"/>
    </location>
</feature>
<keyword evidence="4" id="KW-1185">Reference proteome</keyword>
<dbReference type="InterPro" id="IPR000408">
    <property type="entry name" value="Reg_chr_condens"/>
</dbReference>
<evidence type="ECO:0000256" key="2">
    <source>
        <dbReference type="SAM" id="MobiDB-lite"/>
    </source>
</evidence>
<evidence type="ECO:0000313" key="4">
    <source>
        <dbReference type="Proteomes" id="UP000807716"/>
    </source>
</evidence>
<protein>
    <submittedName>
        <fullName evidence="3">Uncharacterized protein</fullName>
    </submittedName>
</protein>
<dbReference type="InterPro" id="IPR009091">
    <property type="entry name" value="RCC1/BLIP-II"/>
</dbReference>
<dbReference type="AlphaFoldDB" id="A0A9P6TXV1"/>
<feature type="repeat" description="RCC1" evidence="1">
    <location>
        <begin position="375"/>
        <end position="442"/>
    </location>
</feature>
<organism evidence="3 4">
    <name type="scientific">Actinomortierella ambigua</name>
    <dbReference type="NCBI Taxonomy" id="1343610"/>
    <lineage>
        <taxon>Eukaryota</taxon>
        <taxon>Fungi</taxon>
        <taxon>Fungi incertae sedis</taxon>
        <taxon>Mucoromycota</taxon>
        <taxon>Mortierellomycotina</taxon>
        <taxon>Mortierellomycetes</taxon>
        <taxon>Mortierellales</taxon>
        <taxon>Mortierellaceae</taxon>
        <taxon>Actinomortierella</taxon>
    </lineage>
</organism>
<evidence type="ECO:0000256" key="1">
    <source>
        <dbReference type="PROSITE-ProRule" id="PRU00235"/>
    </source>
</evidence>
<dbReference type="GO" id="GO:0005743">
    <property type="term" value="C:mitochondrial inner membrane"/>
    <property type="evidence" value="ECO:0007669"/>
    <property type="project" value="TreeGrafter"/>
</dbReference>
<feature type="repeat" description="RCC1" evidence="1">
    <location>
        <begin position="446"/>
        <end position="511"/>
    </location>
</feature>
<name>A0A9P6TXV1_9FUNG</name>
<dbReference type="Pfam" id="PF13540">
    <property type="entry name" value="RCC1_2"/>
    <property type="match status" value="1"/>
</dbReference>
<gene>
    <name evidence="3" type="ORF">DFQ27_009271</name>
</gene>
<dbReference type="OrthoDB" id="10256179at2759"/>
<dbReference type="InterPro" id="IPR053245">
    <property type="entry name" value="MitoProcess-Associated"/>
</dbReference>
<dbReference type="Gene3D" id="2.130.10.30">
    <property type="entry name" value="Regulator of chromosome condensation 1/beta-lactamase-inhibitor protein II"/>
    <property type="match status" value="2"/>
</dbReference>
<dbReference type="PANTHER" id="PTHR47563:SF1">
    <property type="entry name" value="PROTEIN FMP25, MITOCHONDRIAL"/>
    <property type="match status" value="1"/>
</dbReference>
<dbReference type="GO" id="GO:0034551">
    <property type="term" value="P:mitochondrial respiratory chain complex III assembly"/>
    <property type="evidence" value="ECO:0007669"/>
    <property type="project" value="TreeGrafter"/>
</dbReference>
<feature type="compositionally biased region" description="Basic and acidic residues" evidence="2">
    <location>
        <begin position="584"/>
        <end position="593"/>
    </location>
</feature>
<accession>A0A9P6TXV1</accession>
<proteinExistence type="predicted"/>